<dbReference type="Gene3D" id="1.10.260.40">
    <property type="entry name" value="lambda repressor-like DNA-binding domains"/>
    <property type="match status" value="1"/>
</dbReference>
<sequence>MTQGPSDFKKSLGKRLGELMERAGVEKSEVAEMLDCSVSKVFRIVSGGVGVNPSELDRLLDFLGVEAKEREELKLLGKEAKKRRPPTPWGSAVPDSLRKYFGTEESASLIRAYDPETVNGLAQTETYMRSMIEASPLHRPGDVPRLVQARMARKHLLDKRLTGEHPPRLHLLLSEGAVRREVGGAGAMRDQLCHLIELSGGKRGGGKRRGDSGPVVVQVVPFAAGAHAACGLPFTLFTRPDGQVVAYNENLTDGLFVSEAGRIESYELTWQSLLNSALSPQKSVELLDTVATQL</sequence>
<evidence type="ECO:0000259" key="1">
    <source>
        <dbReference type="SMART" id="SM00530"/>
    </source>
</evidence>
<dbReference type="RefSeq" id="WP_319985193.1">
    <property type="nucleotide sequence ID" value="NZ_JAXAVV010000008.1"/>
</dbReference>
<dbReference type="InterPro" id="IPR043917">
    <property type="entry name" value="DUF5753"/>
</dbReference>
<reference evidence="2 3" key="2">
    <citation type="submission" date="2023-11" db="EMBL/GenBank/DDBJ databases">
        <authorList>
            <person name="Lara A.C."/>
            <person name="Chronakova A."/>
        </authorList>
    </citation>
    <scope>NUCLEOTIDE SEQUENCE [LARGE SCALE GENOMIC DNA]</scope>
    <source>
        <strain evidence="2 3">BCCO 10_0798</strain>
    </source>
</reference>
<accession>A0ABU4TSQ2</accession>
<dbReference type="EMBL" id="JAXAVV010000008">
    <property type="protein sequence ID" value="MDX8051242.1"/>
    <property type="molecule type" value="Genomic_DNA"/>
</dbReference>
<dbReference type="CDD" id="cd00093">
    <property type="entry name" value="HTH_XRE"/>
    <property type="match status" value="1"/>
</dbReference>
<organism evidence="2 3">
    <name type="scientific">Lentzea kristufekii</name>
    <dbReference type="NCBI Taxonomy" id="3095430"/>
    <lineage>
        <taxon>Bacteria</taxon>
        <taxon>Bacillati</taxon>
        <taxon>Actinomycetota</taxon>
        <taxon>Actinomycetes</taxon>
        <taxon>Pseudonocardiales</taxon>
        <taxon>Pseudonocardiaceae</taxon>
        <taxon>Lentzea</taxon>
    </lineage>
</organism>
<dbReference type="SMART" id="SM00530">
    <property type="entry name" value="HTH_XRE"/>
    <property type="match status" value="1"/>
</dbReference>
<dbReference type="SUPFAM" id="SSF47413">
    <property type="entry name" value="lambda repressor-like DNA-binding domains"/>
    <property type="match status" value="1"/>
</dbReference>
<dbReference type="InterPro" id="IPR010982">
    <property type="entry name" value="Lambda_DNA-bd_dom_sf"/>
</dbReference>
<evidence type="ECO:0000313" key="3">
    <source>
        <dbReference type="Proteomes" id="UP001271792"/>
    </source>
</evidence>
<gene>
    <name evidence="2" type="ORF">SK571_17785</name>
</gene>
<reference evidence="2 3" key="1">
    <citation type="submission" date="2023-11" db="EMBL/GenBank/DDBJ databases">
        <title>Lentzea sokolovensis, sp. nov., Lentzea kristufkii, sp. nov., and Lentzea miocenensis, sp. nov., rare actinobacteria from Sokolov Coal Basin, Miocene lacustrine sediment, Czech Republic.</title>
        <authorList>
            <person name="Lara A."/>
            <person name="Kotroba L."/>
            <person name="Nouioui I."/>
            <person name="Neumann-Schaal M."/>
            <person name="Mast Y."/>
            <person name="Chronakova A."/>
        </authorList>
    </citation>
    <scope>NUCLEOTIDE SEQUENCE [LARGE SCALE GENOMIC DNA]</scope>
    <source>
        <strain evidence="2 3">BCCO 10_0798</strain>
    </source>
</reference>
<dbReference type="InterPro" id="IPR001387">
    <property type="entry name" value="Cro/C1-type_HTH"/>
</dbReference>
<proteinExistence type="predicted"/>
<evidence type="ECO:0000313" key="2">
    <source>
        <dbReference type="EMBL" id="MDX8051242.1"/>
    </source>
</evidence>
<keyword evidence="3" id="KW-1185">Reference proteome</keyword>
<dbReference type="Pfam" id="PF19054">
    <property type="entry name" value="DUF5753"/>
    <property type="match status" value="1"/>
</dbReference>
<protein>
    <submittedName>
        <fullName evidence="2">Helix-turn-helix transcriptional regulator</fullName>
    </submittedName>
</protein>
<name>A0ABU4TSQ2_9PSEU</name>
<feature type="domain" description="HTH cro/C1-type" evidence="1">
    <location>
        <begin position="15"/>
        <end position="70"/>
    </location>
</feature>
<dbReference type="Proteomes" id="UP001271792">
    <property type="component" value="Unassembled WGS sequence"/>
</dbReference>
<dbReference type="Pfam" id="PF13560">
    <property type="entry name" value="HTH_31"/>
    <property type="match status" value="1"/>
</dbReference>
<comment type="caution">
    <text evidence="2">The sequence shown here is derived from an EMBL/GenBank/DDBJ whole genome shotgun (WGS) entry which is preliminary data.</text>
</comment>